<dbReference type="PANTHER" id="PTHR36195">
    <property type="entry name" value="DOMAIN PROTEIN, PUTATIVE (AFU_ORTHOLOGUE AFUA_5G01990)-RELATED-RELATED"/>
    <property type="match status" value="1"/>
</dbReference>
<evidence type="ECO:0008006" key="3">
    <source>
        <dbReference type="Google" id="ProtNLM"/>
    </source>
</evidence>
<dbReference type="SUPFAM" id="SSF49870">
    <property type="entry name" value="Osmotin, thaumatin-like protein"/>
    <property type="match status" value="1"/>
</dbReference>
<comment type="caution">
    <text evidence="1">The sequence shown here is derived from an EMBL/GenBank/DDBJ whole genome shotgun (WGS) entry which is preliminary data.</text>
</comment>
<organism evidence="1 2">
    <name type="scientific">Vermiconidia calcicola</name>
    <dbReference type="NCBI Taxonomy" id="1690605"/>
    <lineage>
        <taxon>Eukaryota</taxon>
        <taxon>Fungi</taxon>
        <taxon>Dikarya</taxon>
        <taxon>Ascomycota</taxon>
        <taxon>Pezizomycotina</taxon>
        <taxon>Dothideomycetes</taxon>
        <taxon>Dothideomycetidae</taxon>
        <taxon>Mycosphaerellales</taxon>
        <taxon>Extremaceae</taxon>
        <taxon>Vermiconidia</taxon>
    </lineage>
</organism>
<dbReference type="InterPro" id="IPR006771">
    <property type="entry name" value="CetA-like"/>
</dbReference>
<dbReference type="InterPro" id="IPR037176">
    <property type="entry name" value="Osmotin/thaumatin-like_sf"/>
</dbReference>
<gene>
    <name evidence="1" type="ORF">LTR25_004356</name>
</gene>
<dbReference type="AlphaFoldDB" id="A0AAV9QCQ4"/>
<protein>
    <recommendedName>
        <fullName evidence="3">Thaumatin-like protein</fullName>
    </recommendedName>
</protein>
<evidence type="ECO:0000313" key="1">
    <source>
        <dbReference type="EMBL" id="KAK5538812.1"/>
    </source>
</evidence>
<dbReference type="Pfam" id="PF04681">
    <property type="entry name" value="Bys1"/>
    <property type="match status" value="1"/>
</dbReference>
<evidence type="ECO:0000313" key="2">
    <source>
        <dbReference type="Proteomes" id="UP001345827"/>
    </source>
</evidence>
<name>A0AAV9QCQ4_9PEZI</name>
<proteinExistence type="predicted"/>
<dbReference type="EMBL" id="JAXLQG010000006">
    <property type="protein sequence ID" value="KAK5538812.1"/>
    <property type="molecule type" value="Genomic_DNA"/>
</dbReference>
<sequence>MPGRIHPVLGSRALELTTSGRLERTTNQPTINMQFKNIVAGAAVLLASAQTTLALGTATVVNNCGYPIYFASVGGSSNPPMAELQGSYSQGYGSEGTGISIKLAPNATTTGAVSQFEFTWANGKIAYDLSNIDGYPFSAGGMIIVPSMQNDPNNPTCVPVDCPAGEAICTAAYNLPDDTRTMVCNEDSDLVLTMCPGGSSKRSVSVEGGHTHYRVHARHFA</sequence>
<reference evidence="1 2" key="1">
    <citation type="submission" date="2023-06" db="EMBL/GenBank/DDBJ databases">
        <title>Black Yeasts Isolated from many extreme environments.</title>
        <authorList>
            <person name="Coleine C."/>
            <person name="Stajich J.E."/>
            <person name="Selbmann L."/>
        </authorList>
    </citation>
    <scope>NUCLEOTIDE SEQUENCE [LARGE SCALE GENOMIC DNA]</scope>
    <source>
        <strain evidence="1 2">CCFEE 5887</strain>
    </source>
</reference>
<accession>A0AAV9QCQ4</accession>
<keyword evidence="2" id="KW-1185">Reference proteome</keyword>
<dbReference type="Proteomes" id="UP001345827">
    <property type="component" value="Unassembled WGS sequence"/>
</dbReference>